<keyword evidence="3" id="KW-1185">Reference proteome</keyword>
<gene>
    <name evidence="2" type="ORF">GTA08_BOTSDO07440</name>
</gene>
<feature type="transmembrane region" description="Helical" evidence="1">
    <location>
        <begin position="52"/>
        <end position="74"/>
    </location>
</feature>
<feature type="transmembrane region" description="Helical" evidence="1">
    <location>
        <begin position="20"/>
        <end position="40"/>
    </location>
</feature>
<keyword evidence="1" id="KW-0812">Transmembrane</keyword>
<keyword evidence="1" id="KW-1133">Transmembrane helix</keyword>
<evidence type="ECO:0000313" key="2">
    <source>
        <dbReference type="EMBL" id="KAF4304641.1"/>
    </source>
</evidence>
<dbReference type="AlphaFoldDB" id="A0A8H4INR4"/>
<dbReference type="Proteomes" id="UP000572817">
    <property type="component" value="Unassembled WGS sequence"/>
</dbReference>
<comment type="caution">
    <text evidence="2">The sequence shown here is derived from an EMBL/GenBank/DDBJ whole genome shotgun (WGS) entry which is preliminary data.</text>
</comment>
<evidence type="ECO:0000256" key="1">
    <source>
        <dbReference type="SAM" id="Phobius"/>
    </source>
</evidence>
<dbReference type="EMBL" id="WWBZ02000051">
    <property type="protein sequence ID" value="KAF4304641.1"/>
    <property type="molecule type" value="Genomic_DNA"/>
</dbReference>
<sequence>MAITDFFNNSPIFNPRYNLWVHILQLVLIVTAVILTFVRMTMNVPRTRANTMALSMGAKSLIIIIYQLLTGHVARFQKWASFKANAILNSLEVVFWAAVLFMVFRANLQSCSGTSCILSWVVVGLAGILHVLAFQTAIVSICEWRYFKKNGKARGSEKETEFENV</sequence>
<feature type="transmembrane region" description="Helical" evidence="1">
    <location>
        <begin position="116"/>
        <end position="141"/>
    </location>
</feature>
<reference evidence="2" key="1">
    <citation type="submission" date="2020-04" db="EMBL/GenBank/DDBJ databases">
        <title>Genome Assembly and Annotation of Botryosphaeria dothidea sdau 11-99, a Latent Pathogen of Apple Fruit Ring Rot in China.</title>
        <authorList>
            <person name="Yu C."/>
            <person name="Diao Y."/>
            <person name="Lu Q."/>
            <person name="Zhao J."/>
            <person name="Cui S."/>
            <person name="Peng C."/>
            <person name="He B."/>
            <person name="Liu H."/>
        </authorList>
    </citation>
    <scope>NUCLEOTIDE SEQUENCE [LARGE SCALE GENOMIC DNA]</scope>
    <source>
        <strain evidence="2">Sdau11-99</strain>
    </source>
</reference>
<name>A0A8H4INR4_9PEZI</name>
<accession>A0A8H4INR4</accession>
<keyword evidence="1" id="KW-0472">Membrane</keyword>
<evidence type="ECO:0000313" key="3">
    <source>
        <dbReference type="Proteomes" id="UP000572817"/>
    </source>
</evidence>
<dbReference type="OrthoDB" id="3436860at2759"/>
<proteinExistence type="predicted"/>
<protein>
    <submittedName>
        <fullName evidence="2">Cytochrome p450</fullName>
    </submittedName>
</protein>
<organism evidence="2 3">
    <name type="scientific">Botryosphaeria dothidea</name>
    <dbReference type="NCBI Taxonomy" id="55169"/>
    <lineage>
        <taxon>Eukaryota</taxon>
        <taxon>Fungi</taxon>
        <taxon>Dikarya</taxon>
        <taxon>Ascomycota</taxon>
        <taxon>Pezizomycotina</taxon>
        <taxon>Dothideomycetes</taxon>
        <taxon>Dothideomycetes incertae sedis</taxon>
        <taxon>Botryosphaeriales</taxon>
        <taxon>Botryosphaeriaceae</taxon>
        <taxon>Botryosphaeria</taxon>
    </lineage>
</organism>
<feature type="transmembrane region" description="Helical" evidence="1">
    <location>
        <begin position="86"/>
        <end position="104"/>
    </location>
</feature>